<accession>A0A4R1LEF8</accession>
<keyword evidence="5" id="KW-1185">Reference proteome</keyword>
<protein>
    <submittedName>
        <fullName evidence="4">Secreted protein</fullName>
    </submittedName>
</protein>
<gene>
    <name evidence="4" type="ORF">C7378_0964</name>
</gene>
<dbReference type="InterPro" id="IPR050855">
    <property type="entry name" value="NDM-1-like"/>
</dbReference>
<dbReference type="InterPro" id="IPR006311">
    <property type="entry name" value="TAT_signal"/>
</dbReference>
<dbReference type="CDD" id="cd16282">
    <property type="entry name" value="metallo-hydrolase-like_MBL-fold"/>
    <property type="match status" value="1"/>
</dbReference>
<dbReference type="SUPFAM" id="SSF56281">
    <property type="entry name" value="Metallo-hydrolase/oxidoreductase"/>
    <property type="match status" value="1"/>
</dbReference>
<dbReference type="RefSeq" id="WP_165876660.1">
    <property type="nucleotide sequence ID" value="NZ_SMGK01000001.1"/>
</dbReference>
<feature type="compositionally biased region" description="Low complexity" evidence="2">
    <location>
        <begin position="47"/>
        <end position="57"/>
    </location>
</feature>
<dbReference type="EMBL" id="SMGK01000001">
    <property type="protein sequence ID" value="TCK75960.1"/>
    <property type="molecule type" value="Genomic_DNA"/>
</dbReference>
<dbReference type="Proteomes" id="UP000295210">
    <property type="component" value="Unassembled WGS sequence"/>
</dbReference>
<feature type="region of interest" description="Disordered" evidence="2">
    <location>
        <begin position="30"/>
        <end position="69"/>
    </location>
</feature>
<organism evidence="4 5">
    <name type="scientific">Acidipila rosea</name>
    <dbReference type="NCBI Taxonomy" id="768535"/>
    <lineage>
        <taxon>Bacteria</taxon>
        <taxon>Pseudomonadati</taxon>
        <taxon>Acidobacteriota</taxon>
        <taxon>Terriglobia</taxon>
        <taxon>Terriglobales</taxon>
        <taxon>Acidobacteriaceae</taxon>
        <taxon>Acidipila</taxon>
    </lineage>
</organism>
<dbReference type="Pfam" id="PF00753">
    <property type="entry name" value="Lactamase_B"/>
    <property type="match status" value="1"/>
</dbReference>
<feature type="domain" description="Metallo-beta-lactamase" evidence="3">
    <location>
        <begin position="98"/>
        <end position="281"/>
    </location>
</feature>
<dbReference type="GO" id="GO:0017001">
    <property type="term" value="P:antibiotic catabolic process"/>
    <property type="evidence" value="ECO:0007669"/>
    <property type="project" value="UniProtKB-ARBA"/>
</dbReference>
<sequence>MRDATRRDFLRQAGAAGAALAFSGVLRGQTTGQTPAQQQTAPPPAQSPALPAAQTGPPGTPAAPPPPNLVQQLRAAGPTTPVKVTKLRDTLFLLQGVGGNMVAQTGPDGKLLIDASVDTAAHQVKQALDSLGSQPLKLLINTHWHFDHTSGNAAMHDAGAFIIAQENTRLRLSTPQQIRFYGLSFPPAATSALPQAVFPEEEKVFFDNDELDLTHAPAAHTDSDIYIHFVNGNVIHTGDLWFNGFYPLIDDGTGGTINGMIRGVDACLELADDRTKIVPGHGALGDKAALKTYRDMLTTIANRVEKLKLAGETLQQAVAAKPTADLDPIWGKGNIAPDSFVTLVYNTL</sequence>
<dbReference type="InterPro" id="IPR019546">
    <property type="entry name" value="TAT_signal_bac_arc"/>
</dbReference>
<evidence type="ECO:0000256" key="2">
    <source>
        <dbReference type="SAM" id="MobiDB-lite"/>
    </source>
</evidence>
<proteinExistence type="inferred from homology"/>
<dbReference type="PANTHER" id="PTHR42951">
    <property type="entry name" value="METALLO-BETA-LACTAMASE DOMAIN-CONTAINING"/>
    <property type="match status" value="1"/>
</dbReference>
<comment type="caution">
    <text evidence="4">The sequence shown here is derived from an EMBL/GenBank/DDBJ whole genome shotgun (WGS) entry which is preliminary data.</text>
</comment>
<dbReference type="PANTHER" id="PTHR42951:SF4">
    <property type="entry name" value="ACYL-COENZYME A THIOESTERASE MBLAC2"/>
    <property type="match status" value="1"/>
</dbReference>
<evidence type="ECO:0000256" key="1">
    <source>
        <dbReference type="ARBA" id="ARBA00005250"/>
    </source>
</evidence>
<evidence type="ECO:0000259" key="3">
    <source>
        <dbReference type="SMART" id="SM00849"/>
    </source>
</evidence>
<dbReference type="PROSITE" id="PS51318">
    <property type="entry name" value="TAT"/>
    <property type="match status" value="1"/>
</dbReference>
<feature type="compositionally biased region" description="Pro residues" evidence="2">
    <location>
        <begin position="58"/>
        <end position="68"/>
    </location>
</feature>
<dbReference type="SMART" id="SM00849">
    <property type="entry name" value="Lactamase_B"/>
    <property type="match status" value="1"/>
</dbReference>
<name>A0A4R1LEF8_9BACT</name>
<evidence type="ECO:0000313" key="4">
    <source>
        <dbReference type="EMBL" id="TCK75960.1"/>
    </source>
</evidence>
<dbReference type="InterPro" id="IPR036866">
    <property type="entry name" value="RibonucZ/Hydroxyglut_hydro"/>
</dbReference>
<dbReference type="AlphaFoldDB" id="A0A4R1LEF8"/>
<feature type="compositionally biased region" description="Low complexity" evidence="2">
    <location>
        <begin position="30"/>
        <end position="40"/>
    </location>
</feature>
<reference evidence="4 5" key="1">
    <citation type="submission" date="2019-03" db="EMBL/GenBank/DDBJ databases">
        <title>Genomic Encyclopedia of Type Strains, Phase IV (KMG-IV): sequencing the most valuable type-strain genomes for metagenomic binning, comparative biology and taxonomic classification.</title>
        <authorList>
            <person name="Goeker M."/>
        </authorList>
    </citation>
    <scope>NUCLEOTIDE SEQUENCE [LARGE SCALE GENOMIC DNA]</scope>
    <source>
        <strain evidence="4 5">DSM 103428</strain>
    </source>
</reference>
<evidence type="ECO:0000313" key="5">
    <source>
        <dbReference type="Proteomes" id="UP000295210"/>
    </source>
</evidence>
<dbReference type="NCBIfam" id="TIGR01409">
    <property type="entry name" value="TAT_signal_seq"/>
    <property type="match status" value="1"/>
</dbReference>
<dbReference type="InterPro" id="IPR001279">
    <property type="entry name" value="Metallo-B-lactamas"/>
</dbReference>
<comment type="similarity">
    <text evidence="1">Belongs to the metallo-beta-lactamase superfamily. Class-B beta-lactamase family.</text>
</comment>
<dbReference type="Gene3D" id="3.60.15.10">
    <property type="entry name" value="Ribonuclease Z/Hydroxyacylglutathione hydrolase-like"/>
    <property type="match status" value="1"/>
</dbReference>